<feature type="transmembrane region" description="Helical" evidence="9">
    <location>
        <begin position="15"/>
        <end position="33"/>
    </location>
</feature>
<feature type="transmembrane region" description="Helical" evidence="9">
    <location>
        <begin position="458"/>
        <end position="477"/>
    </location>
</feature>
<feature type="transmembrane region" description="Helical" evidence="9">
    <location>
        <begin position="53"/>
        <end position="72"/>
    </location>
</feature>
<dbReference type="InParanoid" id="A0A316YI62"/>
<feature type="transmembrane region" description="Helical" evidence="9">
    <location>
        <begin position="415"/>
        <end position="434"/>
    </location>
</feature>
<dbReference type="Gene3D" id="1.20.1730.10">
    <property type="entry name" value="Sodium/glucose cotransporter"/>
    <property type="match status" value="1"/>
</dbReference>
<keyword evidence="11" id="KW-1185">Reference proteome</keyword>
<evidence type="ECO:0000256" key="9">
    <source>
        <dbReference type="SAM" id="Phobius"/>
    </source>
</evidence>
<dbReference type="Proteomes" id="UP000245768">
    <property type="component" value="Unassembled WGS sequence"/>
</dbReference>
<dbReference type="InterPro" id="IPR038377">
    <property type="entry name" value="Na/Glc_symporter_sf"/>
</dbReference>
<dbReference type="OrthoDB" id="6132759at2759"/>
<evidence type="ECO:0000313" key="11">
    <source>
        <dbReference type="Proteomes" id="UP000245768"/>
    </source>
</evidence>
<dbReference type="PANTHER" id="PTHR48086:SF10">
    <property type="entry name" value="AGR155CP"/>
    <property type="match status" value="1"/>
</dbReference>
<evidence type="ECO:0000256" key="3">
    <source>
        <dbReference type="ARBA" id="ARBA00022448"/>
    </source>
</evidence>
<dbReference type="GO" id="GO:0015606">
    <property type="term" value="F:spermidine transmembrane transporter activity"/>
    <property type="evidence" value="ECO:0007669"/>
    <property type="project" value="TreeGrafter"/>
</dbReference>
<comment type="similarity">
    <text evidence="2 7">Belongs to the sodium:solute symporter (SSF) (TC 2.A.21) family.</text>
</comment>
<feature type="transmembrane region" description="Helical" evidence="9">
    <location>
        <begin position="191"/>
        <end position="213"/>
    </location>
</feature>
<evidence type="ECO:0000256" key="2">
    <source>
        <dbReference type="ARBA" id="ARBA00006434"/>
    </source>
</evidence>
<dbReference type="GO" id="GO:0005886">
    <property type="term" value="C:plasma membrane"/>
    <property type="evidence" value="ECO:0007669"/>
    <property type="project" value="TreeGrafter"/>
</dbReference>
<keyword evidence="6 9" id="KW-0472">Membrane</keyword>
<evidence type="ECO:0000256" key="5">
    <source>
        <dbReference type="ARBA" id="ARBA00022989"/>
    </source>
</evidence>
<dbReference type="EMBL" id="KZ819637">
    <property type="protein sequence ID" value="PWN88862.1"/>
    <property type="molecule type" value="Genomic_DNA"/>
</dbReference>
<feature type="compositionally biased region" description="Basic and acidic residues" evidence="8">
    <location>
        <begin position="529"/>
        <end position="547"/>
    </location>
</feature>
<evidence type="ECO:0000256" key="6">
    <source>
        <dbReference type="ARBA" id="ARBA00023136"/>
    </source>
</evidence>
<dbReference type="Pfam" id="PF00474">
    <property type="entry name" value="SSF"/>
    <property type="match status" value="1"/>
</dbReference>
<feature type="transmembrane region" description="Helical" evidence="9">
    <location>
        <begin position="157"/>
        <end position="179"/>
    </location>
</feature>
<accession>A0A316YI62</accession>
<keyword evidence="3" id="KW-0813">Transport</keyword>
<evidence type="ECO:0000313" key="10">
    <source>
        <dbReference type="EMBL" id="PWN88862.1"/>
    </source>
</evidence>
<feature type="region of interest" description="Disordered" evidence="8">
    <location>
        <begin position="517"/>
        <end position="547"/>
    </location>
</feature>
<feature type="transmembrane region" description="Helical" evidence="9">
    <location>
        <begin position="308"/>
        <end position="330"/>
    </location>
</feature>
<dbReference type="STRING" id="215250.A0A316YI62"/>
<organism evidence="10 11">
    <name type="scientific">Acaromyces ingoldii</name>
    <dbReference type="NCBI Taxonomy" id="215250"/>
    <lineage>
        <taxon>Eukaryota</taxon>
        <taxon>Fungi</taxon>
        <taxon>Dikarya</taxon>
        <taxon>Basidiomycota</taxon>
        <taxon>Ustilaginomycotina</taxon>
        <taxon>Exobasidiomycetes</taxon>
        <taxon>Exobasidiales</taxon>
        <taxon>Cryptobasidiaceae</taxon>
        <taxon>Acaromyces</taxon>
    </lineage>
</organism>
<proteinExistence type="inferred from homology"/>
<keyword evidence="4 9" id="KW-0812">Transmembrane</keyword>
<reference evidence="10 11" key="1">
    <citation type="journal article" date="2018" name="Mol. Biol. Evol.">
        <title>Broad Genomic Sampling Reveals a Smut Pathogenic Ancestry of the Fungal Clade Ustilaginomycotina.</title>
        <authorList>
            <person name="Kijpornyongpan T."/>
            <person name="Mondo S.J."/>
            <person name="Barry K."/>
            <person name="Sandor L."/>
            <person name="Lee J."/>
            <person name="Lipzen A."/>
            <person name="Pangilinan J."/>
            <person name="LaButti K."/>
            <person name="Hainaut M."/>
            <person name="Henrissat B."/>
            <person name="Grigoriev I.V."/>
            <person name="Spatafora J.W."/>
            <person name="Aime M.C."/>
        </authorList>
    </citation>
    <scope>NUCLEOTIDE SEQUENCE [LARGE SCALE GENOMIC DNA]</scope>
    <source>
        <strain evidence="10 11">MCA 4198</strain>
    </source>
</reference>
<keyword evidence="5 9" id="KW-1133">Transmembrane helix</keyword>
<sequence>MSDSSPKLAPSQGNALVYSTLVAFAAVGFYAGYRVKTKVDFLSGIKTQSAFPLALNWIASNMSSSLLFAYPQMGVIPDAGLLGLFAYAFATTAPIFCFAFLGVYIRRTCPDGFTMAEYVRRRFGWPVGVLLAVIFVAFMLCFMITELNTYGSVVNTLGGVNPTVAAVVIAVITFLYTAYGGFRASLYTDNVNAIVIVIFVIIAGVAVGTQIDITQARIDESGILVPHALGGQLWYILTVAIVFSQMFNQGFWQRAFASKNDRTLYTSVLLAAVPLFAIVFLVGMTGPLAQWAGLFDGVTSEDDGSLTFFYIIATLPAWVSGIVIVLAGLLSSSAYDTLQSAQISTIYNDVFLGRVNVWFCRVALFAINVPAVVLAVRNIDILQVFLVADLGAAAVLPAPLLGLIPALHFLNGADAFVGACGGYLTTFLFGLAYYHGDVHAAGNLLGLSQGLYIGGDDYSVLGAFFAAPLGSIGWTLASAGVRIGSQWLLCKARGESFELTRRSWDTREYALPEDRPAAFAGLHGSGNPEDGHREEHKDDSVEDDTSK</sequence>
<dbReference type="InterPro" id="IPR050277">
    <property type="entry name" value="Sodium:Solute_Symporter"/>
</dbReference>
<comment type="subcellular location">
    <subcellularLocation>
        <location evidence="1">Membrane</location>
        <topology evidence="1">Multi-pass membrane protein</topology>
    </subcellularLocation>
</comment>
<feature type="transmembrane region" description="Helical" evidence="9">
    <location>
        <begin position="381"/>
        <end position="403"/>
    </location>
</feature>
<dbReference type="AlphaFoldDB" id="A0A316YI62"/>
<dbReference type="PROSITE" id="PS50283">
    <property type="entry name" value="NA_SOLUT_SYMP_3"/>
    <property type="match status" value="1"/>
</dbReference>
<feature type="transmembrane region" description="Helical" evidence="9">
    <location>
        <begin position="125"/>
        <end position="145"/>
    </location>
</feature>
<dbReference type="InterPro" id="IPR001734">
    <property type="entry name" value="Na/solute_symporter"/>
</dbReference>
<dbReference type="PANTHER" id="PTHR48086">
    <property type="entry name" value="SODIUM/PROLINE SYMPORTER-RELATED"/>
    <property type="match status" value="1"/>
</dbReference>
<evidence type="ECO:0000256" key="8">
    <source>
        <dbReference type="SAM" id="MobiDB-lite"/>
    </source>
</evidence>
<evidence type="ECO:0000256" key="4">
    <source>
        <dbReference type="ARBA" id="ARBA00022692"/>
    </source>
</evidence>
<gene>
    <name evidence="10" type="ORF">FA10DRAFT_267497</name>
</gene>
<name>A0A316YI62_9BASI</name>
<feature type="transmembrane region" description="Helical" evidence="9">
    <location>
        <begin position="84"/>
        <end position="105"/>
    </location>
</feature>
<protein>
    <recommendedName>
        <fullName evidence="12">Urea transporter</fullName>
    </recommendedName>
</protein>
<feature type="transmembrane region" description="Helical" evidence="9">
    <location>
        <begin position="233"/>
        <end position="252"/>
    </location>
</feature>
<dbReference type="GeneID" id="37043848"/>
<feature type="transmembrane region" description="Helical" evidence="9">
    <location>
        <begin position="264"/>
        <end position="288"/>
    </location>
</feature>
<evidence type="ECO:0008006" key="12">
    <source>
        <dbReference type="Google" id="ProtNLM"/>
    </source>
</evidence>
<evidence type="ECO:0000256" key="1">
    <source>
        <dbReference type="ARBA" id="ARBA00004141"/>
    </source>
</evidence>
<dbReference type="RefSeq" id="XP_025376060.1">
    <property type="nucleotide sequence ID" value="XM_025521932.1"/>
</dbReference>
<feature type="transmembrane region" description="Helical" evidence="9">
    <location>
        <begin position="351"/>
        <end position="375"/>
    </location>
</feature>
<evidence type="ECO:0000256" key="7">
    <source>
        <dbReference type="RuleBase" id="RU362091"/>
    </source>
</evidence>